<protein>
    <submittedName>
        <fullName evidence="1">Uncharacterized protein</fullName>
    </submittedName>
</protein>
<keyword evidence="2" id="KW-1185">Reference proteome</keyword>
<gene>
    <name evidence="1" type="ORF">D5086_000407</name>
</gene>
<organism evidence="1 2">
    <name type="scientific">Populus alba</name>
    <name type="common">White poplar</name>
    <dbReference type="NCBI Taxonomy" id="43335"/>
    <lineage>
        <taxon>Eukaryota</taxon>
        <taxon>Viridiplantae</taxon>
        <taxon>Streptophyta</taxon>
        <taxon>Embryophyta</taxon>
        <taxon>Tracheophyta</taxon>
        <taxon>Spermatophyta</taxon>
        <taxon>Magnoliopsida</taxon>
        <taxon>eudicotyledons</taxon>
        <taxon>Gunneridae</taxon>
        <taxon>Pentapetalae</taxon>
        <taxon>rosids</taxon>
        <taxon>fabids</taxon>
        <taxon>Malpighiales</taxon>
        <taxon>Salicaceae</taxon>
        <taxon>Saliceae</taxon>
        <taxon>Populus</taxon>
    </lineage>
</organism>
<name>A0ACC4CWX5_POPAL</name>
<dbReference type="EMBL" id="RCHU02000001">
    <property type="protein sequence ID" value="KAL3609387.1"/>
    <property type="molecule type" value="Genomic_DNA"/>
</dbReference>
<proteinExistence type="predicted"/>
<sequence length="328" mass="36836">MAEAEPQALTYIPEVILKKRKHKEESIALTRKTQLELGQNGGKKRRMDDIKRPEQFVREFRDKELDLIRMKQRTKRAKSALSIPNSKLLFVIRIHGKNDMHPKTRNILYKLRLTRIFHGVFLKATPGVLELLQKVEPYVTYGYPNVKNVSDLIYKKGYGKIDNKRVPLIDNNIIEQALGKHGIVCIEDIVHEVVNAGPHFKEISSFLGSFSLNKPKEGLMGKKALYIDGGDTGNRCLLHQLLVSAATMGTLVERCSLLELNMISLILQTDLHPGLAMAVAAGGLELSASMTNSTRVSFPHIRGTNNSSTFRASKNEAPVHMICSQLPY</sequence>
<evidence type="ECO:0000313" key="1">
    <source>
        <dbReference type="EMBL" id="KAL3609387.1"/>
    </source>
</evidence>
<dbReference type="Proteomes" id="UP000309997">
    <property type="component" value="Unassembled WGS sequence"/>
</dbReference>
<comment type="caution">
    <text evidence="1">The sequence shown here is derived from an EMBL/GenBank/DDBJ whole genome shotgun (WGS) entry which is preliminary data.</text>
</comment>
<evidence type="ECO:0000313" key="2">
    <source>
        <dbReference type="Proteomes" id="UP000309997"/>
    </source>
</evidence>
<accession>A0ACC4CWX5</accession>
<reference evidence="1 2" key="1">
    <citation type="journal article" date="2024" name="Plant Biotechnol. J.">
        <title>Genome and CRISPR/Cas9 system of a widespread forest tree (Populus alba) in the world.</title>
        <authorList>
            <person name="Liu Y.J."/>
            <person name="Jiang P.F."/>
            <person name="Han X.M."/>
            <person name="Li X.Y."/>
            <person name="Wang H.M."/>
            <person name="Wang Y.J."/>
            <person name="Wang X.X."/>
            <person name="Zeng Q.Y."/>
        </authorList>
    </citation>
    <scope>NUCLEOTIDE SEQUENCE [LARGE SCALE GENOMIC DNA]</scope>
    <source>
        <strain evidence="2">cv. PAL-ZL1</strain>
    </source>
</reference>